<gene>
    <name evidence="1" type="ORF">HNQ59_001735</name>
</gene>
<dbReference type="AlphaFoldDB" id="A0A840MPN5"/>
<comment type="caution">
    <text evidence="1">The sequence shown here is derived from an EMBL/GenBank/DDBJ whole genome shotgun (WGS) entry which is preliminary data.</text>
</comment>
<keyword evidence="2" id="KW-1185">Reference proteome</keyword>
<sequence>MSVLIIDRCVCRQRTFAELLQVALEWDGDVDCVMLLTGAGLQCGRCRPWLRQALQQRVPEIVVDLAGQRDATVLVAHFSNPSSTP</sequence>
<proteinExistence type="predicted"/>
<name>A0A840MPN5_9PROT</name>
<reference evidence="1 2" key="1">
    <citation type="submission" date="2020-08" db="EMBL/GenBank/DDBJ databases">
        <title>Genomic Encyclopedia of Type Strains, Phase IV (KMG-IV): sequencing the most valuable type-strain genomes for metagenomic binning, comparative biology and taxonomic classification.</title>
        <authorList>
            <person name="Goeker M."/>
        </authorList>
    </citation>
    <scope>NUCLEOTIDE SEQUENCE [LARGE SCALE GENOMIC DNA]</scope>
    <source>
        <strain evidence="1 2">DSM 27165</strain>
    </source>
</reference>
<protein>
    <submittedName>
        <fullName evidence="1">Bacterioferritin-associated ferredoxin</fullName>
    </submittedName>
</protein>
<accession>A0A840MPN5</accession>
<evidence type="ECO:0000313" key="2">
    <source>
        <dbReference type="Proteomes" id="UP000575898"/>
    </source>
</evidence>
<organism evidence="1 2">
    <name type="scientific">Chitinivorax tropicus</name>
    <dbReference type="NCBI Taxonomy" id="714531"/>
    <lineage>
        <taxon>Bacteria</taxon>
        <taxon>Pseudomonadati</taxon>
        <taxon>Pseudomonadota</taxon>
        <taxon>Betaproteobacteria</taxon>
        <taxon>Chitinivorax</taxon>
    </lineage>
</organism>
<dbReference type="EMBL" id="JACHHY010000009">
    <property type="protein sequence ID" value="MBB5018446.1"/>
    <property type="molecule type" value="Genomic_DNA"/>
</dbReference>
<dbReference type="Proteomes" id="UP000575898">
    <property type="component" value="Unassembled WGS sequence"/>
</dbReference>
<evidence type="ECO:0000313" key="1">
    <source>
        <dbReference type="EMBL" id="MBB5018446.1"/>
    </source>
</evidence>
<dbReference type="RefSeq" id="WP_184037740.1">
    <property type="nucleotide sequence ID" value="NZ_JACHHY010000009.1"/>
</dbReference>